<sequence length="289" mass="30896">MAEVTTAEGTWGFDGAALRITPGTDRKVHKLRKALGELVVPAAAIAGISYEPGKKGGALRARLREGADPLSQVVGGHLPEQANPYRLAVDPAQVVNADYLVEAFRFTPRAEGDGPVGRFLLPGPALPVSATVSEAVVSFDGSRVLLEWSWQAPDVKRRSGTQELPIDKVTAVVWRPSSGLTDGVLRFIVRDASPNVAPTSDLHAVRLTWGTENELLTALVAAAVVARIPRSRPDAPAAAPPDVDVLMRRLRELGDLRDSGVLTEDEFTAAKRAVLRSMSAEEWPPPQDG</sequence>
<dbReference type="Pfam" id="PF09851">
    <property type="entry name" value="SHOCT"/>
    <property type="match status" value="1"/>
</dbReference>
<gene>
    <name evidence="3" type="ORF">GCM10010171_42210</name>
</gene>
<evidence type="ECO:0000259" key="1">
    <source>
        <dbReference type="Pfam" id="PF09851"/>
    </source>
</evidence>
<comment type="caution">
    <text evidence="3">The sequence shown here is derived from an EMBL/GenBank/DDBJ whole genome shotgun (WGS) entry which is preliminary data.</text>
</comment>
<evidence type="ECO:0000259" key="2">
    <source>
        <dbReference type="Pfam" id="PF14472"/>
    </source>
</evidence>
<dbReference type="EMBL" id="BMRB01000003">
    <property type="protein sequence ID" value="GGS42744.1"/>
    <property type="molecule type" value="Genomic_DNA"/>
</dbReference>
<feature type="domain" description="DUF4429" evidence="2">
    <location>
        <begin position="11"/>
        <end position="103"/>
    </location>
</feature>
<dbReference type="RefSeq" id="WP_189212244.1">
    <property type="nucleotide sequence ID" value="NZ_BMRB01000003.1"/>
</dbReference>
<accession>A0A918LGA6</accession>
<dbReference type="Pfam" id="PF14472">
    <property type="entry name" value="DUF4429"/>
    <property type="match status" value="2"/>
</dbReference>
<keyword evidence="4" id="KW-1185">Reference proteome</keyword>
<protein>
    <recommendedName>
        <fullName evidence="5">Tat pathway signal sequence domain protein</fullName>
    </recommendedName>
</protein>
<evidence type="ECO:0000313" key="3">
    <source>
        <dbReference type="EMBL" id="GGS42744.1"/>
    </source>
</evidence>
<feature type="domain" description="SHOCT" evidence="1">
    <location>
        <begin position="249"/>
        <end position="275"/>
    </location>
</feature>
<dbReference type="InterPro" id="IPR018649">
    <property type="entry name" value="SHOCT"/>
</dbReference>
<dbReference type="InterPro" id="IPR027860">
    <property type="entry name" value="DUF4429"/>
</dbReference>
<proteinExistence type="predicted"/>
<organism evidence="3 4">
    <name type="scientific">Actinokineospora fastidiosa</name>
    <dbReference type="NCBI Taxonomy" id="1816"/>
    <lineage>
        <taxon>Bacteria</taxon>
        <taxon>Bacillati</taxon>
        <taxon>Actinomycetota</taxon>
        <taxon>Actinomycetes</taxon>
        <taxon>Pseudonocardiales</taxon>
        <taxon>Pseudonocardiaceae</taxon>
        <taxon>Actinokineospora</taxon>
    </lineage>
</organism>
<evidence type="ECO:0000313" key="4">
    <source>
        <dbReference type="Proteomes" id="UP000660680"/>
    </source>
</evidence>
<reference evidence="3" key="2">
    <citation type="submission" date="2020-09" db="EMBL/GenBank/DDBJ databases">
        <authorList>
            <person name="Sun Q."/>
            <person name="Ohkuma M."/>
        </authorList>
    </citation>
    <scope>NUCLEOTIDE SEQUENCE</scope>
    <source>
        <strain evidence="3">JCM 3276</strain>
    </source>
</reference>
<reference evidence="3" key="1">
    <citation type="journal article" date="2014" name="Int. J. Syst. Evol. Microbiol.">
        <title>Complete genome sequence of Corynebacterium casei LMG S-19264T (=DSM 44701T), isolated from a smear-ripened cheese.</title>
        <authorList>
            <consortium name="US DOE Joint Genome Institute (JGI-PGF)"/>
            <person name="Walter F."/>
            <person name="Albersmeier A."/>
            <person name="Kalinowski J."/>
            <person name="Ruckert C."/>
        </authorList>
    </citation>
    <scope>NUCLEOTIDE SEQUENCE</scope>
    <source>
        <strain evidence="3">JCM 3276</strain>
    </source>
</reference>
<evidence type="ECO:0008006" key="5">
    <source>
        <dbReference type="Google" id="ProtNLM"/>
    </source>
</evidence>
<dbReference type="Proteomes" id="UP000660680">
    <property type="component" value="Unassembled WGS sequence"/>
</dbReference>
<name>A0A918LGA6_9PSEU</name>
<dbReference type="AlphaFoldDB" id="A0A918LGA6"/>
<feature type="domain" description="DUF4429" evidence="2">
    <location>
        <begin position="137"/>
        <end position="224"/>
    </location>
</feature>